<feature type="compositionally biased region" description="Polar residues" evidence="1">
    <location>
        <begin position="33"/>
        <end position="49"/>
    </location>
</feature>
<proteinExistence type="predicted"/>
<evidence type="ECO:0000313" key="2">
    <source>
        <dbReference type="EMBL" id="AWP20514.1"/>
    </source>
</evidence>
<name>A0A2U9CV07_SCOMX</name>
<dbReference type="EMBL" id="CP026263">
    <property type="protein sequence ID" value="AWP20514.1"/>
    <property type="molecule type" value="Genomic_DNA"/>
</dbReference>
<gene>
    <name evidence="2" type="ORF">SMAX5B_004668</name>
</gene>
<sequence length="66" mass="6738">AAPWCGGADAADSVQACLGLGGLMQQGHRLIHSPSSSARTSKDAQTVSRSPYPPVQAVRIPPPQGT</sequence>
<evidence type="ECO:0000256" key="1">
    <source>
        <dbReference type="SAM" id="MobiDB-lite"/>
    </source>
</evidence>
<feature type="non-terminal residue" evidence="2">
    <location>
        <position position="66"/>
    </location>
</feature>
<evidence type="ECO:0000313" key="3">
    <source>
        <dbReference type="Proteomes" id="UP000246464"/>
    </source>
</evidence>
<feature type="region of interest" description="Disordered" evidence="1">
    <location>
        <begin position="29"/>
        <end position="66"/>
    </location>
</feature>
<dbReference type="AlphaFoldDB" id="A0A2U9CV07"/>
<organism evidence="2 3">
    <name type="scientific">Scophthalmus maximus</name>
    <name type="common">Turbot</name>
    <name type="synonym">Psetta maxima</name>
    <dbReference type="NCBI Taxonomy" id="52904"/>
    <lineage>
        <taxon>Eukaryota</taxon>
        <taxon>Metazoa</taxon>
        <taxon>Chordata</taxon>
        <taxon>Craniata</taxon>
        <taxon>Vertebrata</taxon>
        <taxon>Euteleostomi</taxon>
        <taxon>Actinopterygii</taxon>
        <taxon>Neopterygii</taxon>
        <taxon>Teleostei</taxon>
        <taxon>Neoteleostei</taxon>
        <taxon>Acanthomorphata</taxon>
        <taxon>Carangaria</taxon>
        <taxon>Pleuronectiformes</taxon>
        <taxon>Pleuronectoidei</taxon>
        <taxon>Scophthalmidae</taxon>
        <taxon>Scophthalmus</taxon>
    </lineage>
</organism>
<feature type="non-terminal residue" evidence="2">
    <location>
        <position position="1"/>
    </location>
</feature>
<accession>A0A2U9CV07</accession>
<dbReference type="Proteomes" id="UP000246464">
    <property type="component" value="Chromosome 21"/>
</dbReference>
<protein>
    <submittedName>
        <fullName evidence="2">Uncharacterized protein</fullName>
    </submittedName>
</protein>
<keyword evidence="3" id="KW-1185">Reference proteome</keyword>
<reference evidence="2 3" key="1">
    <citation type="submission" date="2017-12" db="EMBL/GenBank/DDBJ databases">
        <title>Integrating genomic resources of turbot (Scophthalmus maximus) in depth evaluation of genetic and physical mapping variation across individuals.</title>
        <authorList>
            <person name="Martinez P."/>
        </authorList>
    </citation>
    <scope>NUCLEOTIDE SEQUENCE [LARGE SCALE GENOMIC DNA]</scope>
</reference>